<accession>A0ABC8M5D9</accession>
<evidence type="ECO:0000313" key="2">
    <source>
        <dbReference type="Proteomes" id="UP001642260"/>
    </source>
</evidence>
<name>A0ABC8M5D9_ERUVS</name>
<comment type="caution">
    <text evidence="1">The sequence shown here is derived from an EMBL/GenBank/DDBJ whole genome shotgun (WGS) entry which is preliminary data.</text>
</comment>
<sequence length="116" mass="12846">MVDKLDKICDVARGDGIVDLINVESELSRKGKSKGSSSSSSNSVFKRVRLDYSVGGHKAAVSCVAFSQDQEKDSKNNRDFLHLNIDLNKKVNWLCTNHSDSENLVVCDTTRLVRDS</sequence>
<dbReference type="PANTHER" id="PTHR45296">
    <property type="entry name" value="TRANSDUCIN/WD40 REPEAT-LIKE SUPERFAMILY PROTEIN"/>
    <property type="match status" value="1"/>
</dbReference>
<organism evidence="1 2">
    <name type="scientific">Eruca vesicaria subsp. sativa</name>
    <name type="common">Garden rocket</name>
    <name type="synonym">Eruca sativa</name>
    <dbReference type="NCBI Taxonomy" id="29727"/>
    <lineage>
        <taxon>Eukaryota</taxon>
        <taxon>Viridiplantae</taxon>
        <taxon>Streptophyta</taxon>
        <taxon>Embryophyta</taxon>
        <taxon>Tracheophyta</taxon>
        <taxon>Spermatophyta</taxon>
        <taxon>Magnoliopsida</taxon>
        <taxon>eudicotyledons</taxon>
        <taxon>Gunneridae</taxon>
        <taxon>Pentapetalae</taxon>
        <taxon>rosids</taxon>
        <taxon>malvids</taxon>
        <taxon>Brassicales</taxon>
        <taxon>Brassicaceae</taxon>
        <taxon>Brassiceae</taxon>
        <taxon>Eruca</taxon>
    </lineage>
</organism>
<proteinExistence type="predicted"/>
<protein>
    <submittedName>
        <fullName evidence="1">Uncharacterized protein</fullName>
    </submittedName>
</protein>
<dbReference type="PANTHER" id="PTHR45296:SF1">
    <property type="entry name" value="TRANSDUCIN_WD40 REPEAT-LIKE SUPERFAMILY PROTEIN"/>
    <property type="match status" value="1"/>
</dbReference>
<dbReference type="Proteomes" id="UP001642260">
    <property type="component" value="Unassembled WGS sequence"/>
</dbReference>
<reference evidence="1 2" key="1">
    <citation type="submission" date="2022-03" db="EMBL/GenBank/DDBJ databases">
        <authorList>
            <person name="Macdonald S."/>
            <person name="Ahmed S."/>
            <person name="Newling K."/>
        </authorList>
    </citation>
    <scope>NUCLEOTIDE SEQUENCE [LARGE SCALE GENOMIC DNA]</scope>
</reference>
<dbReference type="AlphaFoldDB" id="A0ABC8M5D9"/>
<evidence type="ECO:0000313" key="1">
    <source>
        <dbReference type="EMBL" id="CAH8390931.1"/>
    </source>
</evidence>
<keyword evidence="2" id="KW-1185">Reference proteome</keyword>
<gene>
    <name evidence="1" type="ORF">ERUC_LOCUS43414</name>
</gene>
<dbReference type="EMBL" id="CAKOAT010927375">
    <property type="protein sequence ID" value="CAH8390931.1"/>
    <property type="molecule type" value="Genomic_DNA"/>
</dbReference>